<evidence type="ECO:0000256" key="5">
    <source>
        <dbReference type="ARBA" id="ARBA00023136"/>
    </source>
</evidence>
<evidence type="ECO:0000313" key="9">
    <source>
        <dbReference type="Proteomes" id="UP000002941"/>
    </source>
</evidence>
<dbReference type="PATRIC" id="fig|1125718.3.peg.2435"/>
<feature type="transmembrane region" description="Helical" evidence="6">
    <location>
        <begin position="348"/>
        <end position="369"/>
    </location>
</feature>
<keyword evidence="5 6" id="KW-0472">Membrane</keyword>
<feature type="transmembrane region" description="Helical" evidence="6">
    <location>
        <begin position="185"/>
        <end position="204"/>
    </location>
</feature>
<evidence type="ECO:0000313" key="8">
    <source>
        <dbReference type="EMBL" id="EJF38621.1"/>
    </source>
</evidence>
<name>J0WQF4_9ACTO</name>
<feature type="transmembrane region" description="Helical" evidence="6">
    <location>
        <begin position="274"/>
        <end position="296"/>
    </location>
</feature>
<feature type="transmembrane region" description="Helical" evidence="6">
    <location>
        <begin position="525"/>
        <end position="547"/>
    </location>
</feature>
<evidence type="ECO:0000256" key="1">
    <source>
        <dbReference type="ARBA" id="ARBA00004651"/>
    </source>
</evidence>
<feature type="transmembrane region" description="Helical" evidence="6">
    <location>
        <begin position="100"/>
        <end position="120"/>
    </location>
</feature>
<feature type="transmembrane region" description="Helical" evidence="6">
    <location>
        <begin position="248"/>
        <end position="268"/>
    </location>
</feature>
<sequence length="568" mass="58455">MLVMPAIVRTPPAPLIFAEIGRFPRRDRFIPVQPWACVREVPAARHDRLSHMREDHASNWFGLAALSLGMVLLFMNTTMINVALPALSAGLGASTGGLEWVVSSYNLAFLVVLLPGGALGDRLGHRRLLVAGVVGFCAGACLAAVSTSVGVLIAARVVMGLAASVFTPMSLALIPQMFDDARKALATATWTAAGAVGAPLGPLIGGSMIDRWGWRAMFWLDIAVAVVVLAMCLRLVPVGRPAAGRRSLPVVQVVAAALGLALITWGLINAEHTWSAPATWSPIAAGALALAVFVVVELRARDRLTDLGLLAHYRFRVSSLVLMGINFVLFGLLFVTPDYLQTILGHDAAAGGLMLMPVALTAVVGAVISSGLSRVRAARELILPAAMALAAVGLWLCSTTSATSGYQPMFWGLLVAGLGLGIGQAHGIQAAMSAVPSERGGAGAALLNAIRQLGAVLGIALLGSLTGNRYGQGVAELAATLPDPAASAVSGSVTTAFAAAARMSDPAASTLRAAACGAYIHAMHVVLAACAVVTGMAAVVLLALAVVHPRRRTAPAAARPAHRIAPPP</sequence>
<dbReference type="PROSITE" id="PS50850">
    <property type="entry name" value="MFS"/>
    <property type="match status" value="1"/>
</dbReference>
<dbReference type="Gene3D" id="1.20.1720.10">
    <property type="entry name" value="Multidrug resistance protein D"/>
    <property type="match status" value="1"/>
</dbReference>
<dbReference type="eggNOG" id="COG0477">
    <property type="taxonomic scope" value="Bacteria"/>
</dbReference>
<gene>
    <name evidence="8" type="ORF">HMPREF1318_1074</name>
</gene>
<keyword evidence="4 6" id="KW-1133">Transmembrane helix</keyword>
<feature type="transmembrane region" description="Helical" evidence="6">
    <location>
        <begin position="60"/>
        <end position="80"/>
    </location>
</feature>
<feature type="transmembrane region" description="Helical" evidence="6">
    <location>
        <begin position="127"/>
        <end position="145"/>
    </location>
</feature>
<dbReference type="Pfam" id="PF07690">
    <property type="entry name" value="MFS_1"/>
    <property type="match status" value="1"/>
</dbReference>
<accession>J0WQF4</accession>
<dbReference type="GO" id="GO:0022857">
    <property type="term" value="F:transmembrane transporter activity"/>
    <property type="evidence" value="ECO:0007669"/>
    <property type="project" value="InterPro"/>
</dbReference>
<evidence type="ECO:0000256" key="2">
    <source>
        <dbReference type="ARBA" id="ARBA00022448"/>
    </source>
</evidence>
<dbReference type="InterPro" id="IPR011701">
    <property type="entry name" value="MFS"/>
</dbReference>
<dbReference type="AlphaFoldDB" id="J0WQF4"/>
<dbReference type="PANTHER" id="PTHR42718:SF9">
    <property type="entry name" value="MAJOR FACILITATOR SUPERFAMILY MULTIDRUG TRANSPORTER MFSC"/>
    <property type="match status" value="1"/>
</dbReference>
<comment type="subcellular location">
    <subcellularLocation>
        <location evidence="1">Cell membrane</location>
        <topology evidence="1">Multi-pass membrane protein</topology>
    </subcellularLocation>
</comment>
<feature type="transmembrane region" description="Helical" evidence="6">
    <location>
        <begin position="317"/>
        <end position="336"/>
    </location>
</feature>
<evidence type="ECO:0000256" key="4">
    <source>
        <dbReference type="ARBA" id="ARBA00022989"/>
    </source>
</evidence>
<dbReference type="Proteomes" id="UP000002941">
    <property type="component" value="Unassembled WGS sequence"/>
</dbReference>
<keyword evidence="3 6" id="KW-0812">Transmembrane</keyword>
<feature type="transmembrane region" description="Helical" evidence="6">
    <location>
        <begin position="151"/>
        <end position="173"/>
    </location>
</feature>
<evidence type="ECO:0000259" key="7">
    <source>
        <dbReference type="PROSITE" id="PS50850"/>
    </source>
</evidence>
<proteinExistence type="predicted"/>
<dbReference type="GO" id="GO:0005886">
    <property type="term" value="C:plasma membrane"/>
    <property type="evidence" value="ECO:0007669"/>
    <property type="project" value="UniProtKB-SubCell"/>
</dbReference>
<comment type="caution">
    <text evidence="8">The sequence shown here is derived from an EMBL/GenBank/DDBJ whole genome shotgun (WGS) entry which is preliminary data.</text>
</comment>
<evidence type="ECO:0000256" key="3">
    <source>
        <dbReference type="ARBA" id="ARBA00022692"/>
    </source>
</evidence>
<feature type="transmembrane region" description="Helical" evidence="6">
    <location>
        <begin position="409"/>
        <end position="428"/>
    </location>
</feature>
<feature type="domain" description="Major facilitator superfamily (MFS) profile" evidence="7">
    <location>
        <begin position="62"/>
        <end position="552"/>
    </location>
</feature>
<protein>
    <submittedName>
        <fullName evidence="8">Transporter, major facilitator family protein</fullName>
    </submittedName>
</protein>
<dbReference type="Gene3D" id="1.20.1250.20">
    <property type="entry name" value="MFS general substrate transporter like domains"/>
    <property type="match status" value="1"/>
</dbReference>
<dbReference type="SUPFAM" id="SSF103473">
    <property type="entry name" value="MFS general substrate transporter"/>
    <property type="match status" value="1"/>
</dbReference>
<dbReference type="EMBL" id="AKFT01000188">
    <property type="protein sequence ID" value="EJF38621.1"/>
    <property type="molecule type" value="Genomic_DNA"/>
</dbReference>
<feature type="transmembrane region" description="Helical" evidence="6">
    <location>
        <begin position="381"/>
        <end position="403"/>
    </location>
</feature>
<dbReference type="InterPro" id="IPR020846">
    <property type="entry name" value="MFS_dom"/>
</dbReference>
<keyword evidence="2" id="KW-0813">Transport</keyword>
<dbReference type="PANTHER" id="PTHR42718">
    <property type="entry name" value="MAJOR FACILITATOR SUPERFAMILY MULTIDRUG TRANSPORTER MFSC"/>
    <property type="match status" value="1"/>
</dbReference>
<dbReference type="InterPro" id="IPR036259">
    <property type="entry name" value="MFS_trans_sf"/>
</dbReference>
<keyword evidence="9" id="KW-1185">Reference proteome</keyword>
<feature type="transmembrane region" description="Helical" evidence="6">
    <location>
        <begin position="440"/>
        <end position="462"/>
    </location>
</feature>
<evidence type="ECO:0000256" key="6">
    <source>
        <dbReference type="SAM" id="Phobius"/>
    </source>
</evidence>
<feature type="transmembrane region" description="Helical" evidence="6">
    <location>
        <begin position="216"/>
        <end position="236"/>
    </location>
</feature>
<dbReference type="CDD" id="cd17321">
    <property type="entry name" value="MFS_MMR_MDR_like"/>
    <property type="match status" value="1"/>
</dbReference>
<reference evidence="8 9" key="1">
    <citation type="submission" date="2012-05" db="EMBL/GenBank/DDBJ databases">
        <authorList>
            <person name="Harkins D.M."/>
            <person name="Madupu R."/>
            <person name="Durkin A.S."/>
            <person name="Torralba M."/>
            <person name="Methe B."/>
            <person name="Sutton G.G."/>
            <person name="Nelson K.E."/>
        </authorList>
    </citation>
    <scope>NUCLEOTIDE SEQUENCE [LARGE SCALE GENOMIC DNA]</scope>
    <source>
        <strain evidence="8 9">F0489</strain>
    </source>
</reference>
<organism evidence="8 9">
    <name type="scientific">Actinomyces massiliensis F0489</name>
    <dbReference type="NCBI Taxonomy" id="1125718"/>
    <lineage>
        <taxon>Bacteria</taxon>
        <taxon>Bacillati</taxon>
        <taxon>Actinomycetota</taxon>
        <taxon>Actinomycetes</taxon>
        <taxon>Actinomycetales</taxon>
        <taxon>Actinomycetaceae</taxon>
        <taxon>Actinomyces</taxon>
    </lineage>
</organism>